<evidence type="ECO:0000313" key="1">
    <source>
        <dbReference type="EMBL" id="GAI74764.1"/>
    </source>
</evidence>
<comment type="caution">
    <text evidence="1">The sequence shown here is derived from an EMBL/GenBank/DDBJ whole genome shotgun (WGS) entry which is preliminary data.</text>
</comment>
<proteinExistence type="predicted"/>
<organism evidence="1">
    <name type="scientific">marine sediment metagenome</name>
    <dbReference type="NCBI Taxonomy" id="412755"/>
    <lineage>
        <taxon>unclassified sequences</taxon>
        <taxon>metagenomes</taxon>
        <taxon>ecological metagenomes</taxon>
    </lineage>
</organism>
<protein>
    <submittedName>
        <fullName evidence="1">Uncharacterized protein</fullName>
    </submittedName>
</protein>
<feature type="non-terminal residue" evidence="1">
    <location>
        <position position="1"/>
    </location>
</feature>
<reference evidence="1" key="1">
    <citation type="journal article" date="2014" name="Front. Microbiol.">
        <title>High frequency of phylogenetically diverse reductive dehalogenase-homologous genes in deep subseafloor sedimentary metagenomes.</title>
        <authorList>
            <person name="Kawai M."/>
            <person name="Futagami T."/>
            <person name="Toyoda A."/>
            <person name="Takaki Y."/>
            <person name="Nishi S."/>
            <person name="Hori S."/>
            <person name="Arai W."/>
            <person name="Tsubouchi T."/>
            <person name="Morono Y."/>
            <person name="Uchiyama I."/>
            <person name="Ito T."/>
            <person name="Fujiyama A."/>
            <person name="Inagaki F."/>
            <person name="Takami H."/>
        </authorList>
    </citation>
    <scope>NUCLEOTIDE SEQUENCE</scope>
    <source>
        <strain evidence="1">Expedition CK06-06</strain>
    </source>
</reference>
<accession>X1T402</accession>
<name>X1T402_9ZZZZ</name>
<dbReference type="EMBL" id="BARW01010308">
    <property type="protein sequence ID" value="GAI74764.1"/>
    <property type="molecule type" value="Genomic_DNA"/>
</dbReference>
<sequence>EVVKHDRPQHERSFTEGAGGGEVVVAVVDGKRGRCKTAIKEW</sequence>
<dbReference type="AlphaFoldDB" id="X1T402"/>
<gene>
    <name evidence="1" type="ORF">S12H4_20351</name>
</gene>